<dbReference type="SMART" id="SM00273">
    <property type="entry name" value="ENTH"/>
    <property type="match status" value="1"/>
</dbReference>
<feature type="compositionally biased region" description="Polar residues" evidence="2">
    <location>
        <begin position="690"/>
        <end position="702"/>
    </location>
</feature>
<dbReference type="GO" id="GO:0030125">
    <property type="term" value="C:clathrin vesicle coat"/>
    <property type="evidence" value="ECO:0007669"/>
    <property type="project" value="TreeGrafter"/>
</dbReference>
<dbReference type="SUPFAM" id="SSF56112">
    <property type="entry name" value="Protein kinase-like (PK-like)"/>
    <property type="match status" value="1"/>
</dbReference>
<keyword evidence="6" id="KW-1185">Reference proteome</keyword>
<dbReference type="InterPro" id="IPR008942">
    <property type="entry name" value="ENTH_VHS"/>
</dbReference>
<dbReference type="PANTHER" id="PTHR12276:SF103">
    <property type="entry name" value="EPSIN-1"/>
    <property type="match status" value="1"/>
</dbReference>
<dbReference type="InterPro" id="IPR013809">
    <property type="entry name" value="ENTH"/>
</dbReference>
<dbReference type="EMBL" id="JAAGNN010000014">
    <property type="protein sequence ID" value="KAF4080452.1"/>
    <property type="molecule type" value="Genomic_DNA"/>
</dbReference>
<dbReference type="GO" id="GO:0005524">
    <property type="term" value="F:ATP binding"/>
    <property type="evidence" value="ECO:0007669"/>
    <property type="project" value="InterPro"/>
</dbReference>
<feature type="domain" description="ENTH" evidence="4">
    <location>
        <begin position="446"/>
        <end position="577"/>
    </location>
</feature>
<feature type="transmembrane region" description="Helical" evidence="1">
    <location>
        <begin position="28"/>
        <end position="51"/>
    </location>
</feature>
<organism evidence="5 6">
    <name type="scientific">Ameiurus melas</name>
    <name type="common">Black bullhead</name>
    <name type="synonym">Silurus melas</name>
    <dbReference type="NCBI Taxonomy" id="219545"/>
    <lineage>
        <taxon>Eukaryota</taxon>
        <taxon>Metazoa</taxon>
        <taxon>Chordata</taxon>
        <taxon>Craniata</taxon>
        <taxon>Vertebrata</taxon>
        <taxon>Euteleostomi</taxon>
        <taxon>Actinopterygii</taxon>
        <taxon>Neopterygii</taxon>
        <taxon>Teleostei</taxon>
        <taxon>Ostariophysi</taxon>
        <taxon>Siluriformes</taxon>
        <taxon>Ictaluridae</taxon>
        <taxon>Ameiurus</taxon>
    </lineage>
</organism>
<feature type="compositionally biased region" description="Polar residues" evidence="2">
    <location>
        <begin position="753"/>
        <end position="773"/>
    </location>
</feature>
<feature type="compositionally biased region" description="Low complexity" evidence="2">
    <location>
        <begin position="658"/>
        <end position="667"/>
    </location>
</feature>
<dbReference type="Pfam" id="PF07714">
    <property type="entry name" value="PK_Tyr_Ser-Thr"/>
    <property type="match status" value="1"/>
</dbReference>
<dbReference type="InterPro" id="IPR000719">
    <property type="entry name" value="Prot_kinase_dom"/>
</dbReference>
<feature type="compositionally biased region" description="Basic and acidic residues" evidence="2">
    <location>
        <begin position="577"/>
        <end position="587"/>
    </location>
</feature>
<evidence type="ECO:0000259" key="3">
    <source>
        <dbReference type="PROSITE" id="PS50011"/>
    </source>
</evidence>
<dbReference type="GO" id="GO:0004672">
    <property type="term" value="F:protein kinase activity"/>
    <property type="evidence" value="ECO:0007669"/>
    <property type="project" value="InterPro"/>
</dbReference>
<dbReference type="GO" id="GO:0005768">
    <property type="term" value="C:endosome"/>
    <property type="evidence" value="ECO:0007669"/>
    <property type="project" value="TreeGrafter"/>
</dbReference>
<feature type="region of interest" description="Disordered" evidence="2">
    <location>
        <begin position="577"/>
        <end position="897"/>
    </location>
</feature>
<evidence type="ECO:0008006" key="7">
    <source>
        <dbReference type="Google" id="ProtNLM"/>
    </source>
</evidence>
<dbReference type="Gene3D" id="1.10.510.10">
    <property type="entry name" value="Transferase(Phosphotransferase) domain 1"/>
    <property type="match status" value="1"/>
</dbReference>
<dbReference type="CDD" id="cd16990">
    <property type="entry name" value="ENTH_Epsin"/>
    <property type="match status" value="1"/>
</dbReference>
<dbReference type="Gene3D" id="1.25.40.90">
    <property type="match status" value="1"/>
</dbReference>
<feature type="compositionally biased region" description="Low complexity" evidence="2">
    <location>
        <begin position="779"/>
        <end position="790"/>
    </location>
</feature>
<sequence>MSTSTNVTSLCDSEDRFCITRAYQPELIVIPVLLLAAFLCMMLSLCFLKLFHKKEMQHNSQRQHGSNRRQHLQGIDAPPELNPLDCEVVPMTVHKPNTQPEELPLSTERQHCSFEQITPLSLSFTVKPENSVTLYQATMDQKPVVLRVLNESADSRERQVFLGFAHFLSELGPHPCLPRLLGVVRDRVPLTMILEGLENRDLLGFLWRCRKDQPGLAAPCAITERLLFSMARQIASALEHLHCKNCTHGNVGARSVLVGGDLSVKLWGFGPAFRRRMHMGTSGEVKELEMRKWQAPEVLAHQPVSHRSDIWSFGILLYEMVTLGEPPFPNVMASELLQYLQRGKNLKRPITCSKLLYSIIKACCQWRPQDRAPLKELRNYTINTDSVIGLVAANGSGNHPWIRGVAASSRPRQPSINPSIHPPSQRIVGKTPGTMTQSMIRRTLKNLVQNFSEAEVKVREATSNDPWGPSSSQMADISDLTYNVVACNEIMAMLWKRLNDDKNWRHVYKSLTLLEYLLKTGSDRIPKQSQENIHVIKPLIEYRFTDKDGKDQGVNVREKAKIVMLLIQDEEKRKEEREFAMKTKDKLATASSEASDKVKTEIPPYTGLPSLDNIPSVADLTASMAKKREEKRILEEKKKEEERRAKEGDTEPDLWEQAATAAPPASSDPWGAPAIAPEAVGPTMNDPWGTATNDTQDSNMGSSDPWGESADKVKDTTNPSNDPWGDLPDAKTSPPAKNCPWGDSADPTEDKGSATNDPWGTSNDLVANSQPTKTDPWGAVSAEESASTASDPWEPPSEPPMAKSDPWGGNNGTSAVSPTDPFSERPKADKDPWGTLASSPLPTNDPWGAPATLTDASANADPFGDGGNSDTWGAPAQSDVSSSVPIEDSKKPSSFLGEGASLVDLDSLMSRGN</sequence>
<accession>A0A7J6AC55</accession>
<keyword evidence="1" id="KW-1133">Transmembrane helix</keyword>
<feature type="domain" description="Protein kinase" evidence="3">
    <location>
        <begin position="120"/>
        <end position="402"/>
    </location>
</feature>
<feature type="compositionally biased region" description="Basic and acidic residues" evidence="2">
    <location>
        <begin position="626"/>
        <end position="649"/>
    </location>
</feature>
<dbReference type="SUPFAM" id="SSF48464">
    <property type="entry name" value="ENTH/VHS domain"/>
    <property type="match status" value="1"/>
</dbReference>
<evidence type="ECO:0000256" key="1">
    <source>
        <dbReference type="PROSITE-ProRule" id="PRU00243"/>
    </source>
</evidence>
<evidence type="ECO:0000256" key="2">
    <source>
        <dbReference type="SAM" id="MobiDB-lite"/>
    </source>
</evidence>
<dbReference type="InterPro" id="IPR011009">
    <property type="entry name" value="Kinase-like_dom_sf"/>
</dbReference>
<dbReference type="GO" id="GO:0006897">
    <property type="term" value="P:endocytosis"/>
    <property type="evidence" value="ECO:0007669"/>
    <property type="project" value="TreeGrafter"/>
</dbReference>
<protein>
    <recommendedName>
        <fullName evidence="7">Protein kinase domain-containing protein</fullName>
    </recommendedName>
</protein>
<evidence type="ECO:0000313" key="6">
    <source>
        <dbReference type="Proteomes" id="UP000593565"/>
    </source>
</evidence>
<evidence type="ECO:0000259" key="4">
    <source>
        <dbReference type="PROSITE" id="PS50942"/>
    </source>
</evidence>
<dbReference type="AlphaFoldDB" id="A0A7J6AC55"/>
<feature type="compositionally biased region" description="Basic and acidic residues" evidence="2">
    <location>
        <begin position="822"/>
        <end position="832"/>
    </location>
</feature>
<dbReference type="Proteomes" id="UP000593565">
    <property type="component" value="Unassembled WGS sequence"/>
</dbReference>
<dbReference type="PROSITE" id="PS50011">
    <property type="entry name" value="PROTEIN_KINASE_DOM"/>
    <property type="match status" value="1"/>
</dbReference>
<dbReference type="GO" id="GO:0005543">
    <property type="term" value="F:phospholipid binding"/>
    <property type="evidence" value="ECO:0007669"/>
    <property type="project" value="TreeGrafter"/>
</dbReference>
<dbReference type="PANTHER" id="PTHR12276">
    <property type="entry name" value="EPSIN/ENT-RELATED"/>
    <property type="match status" value="1"/>
</dbReference>
<reference evidence="5 6" key="1">
    <citation type="submission" date="2020-02" db="EMBL/GenBank/DDBJ databases">
        <title>A chromosome-scale genome assembly of the black bullhead catfish (Ameiurus melas).</title>
        <authorList>
            <person name="Wen M."/>
            <person name="Zham M."/>
            <person name="Cabau C."/>
            <person name="Klopp C."/>
            <person name="Donnadieu C."/>
            <person name="Roques C."/>
            <person name="Bouchez O."/>
            <person name="Lampietro C."/>
            <person name="Jouanno E."/>
            <person name="Herpin A."/>
            <person name="Louis A."/>
            <person name="Berthelot C."/>
            <person name="Parey E."/>
            <person name="Roest-Crollius H."/>
            <person name="Braasch I."/>
            <person name="Postlethwait J."/>
            <person name="Robinson-Rechavi M."/>
            <person name="Echchiki A."/>
            <person name="Begum T."/>
            <person name="Montfort J."/>
            <person name="Schartl M."/>
            <person name="Bobe J."/>
            <person name="Guiguen Y."/>
        </authorList>
    </citation>
    <scope>NUCLEOTIDE SEQUENCE [LARGE SCALE GENOMIC DNA]</scope>
    <source>
        <strain evidence="5">M_S1</strain>
        <tissue evidence="5">Blood</tissue>
    </source>
</reference>
<keyword evidence="1" id="KW-0472">Membrane</keyword>
<feature type="region of interest" description="Disordered" evidence="2">
    <location>
        <begin position="408"/>
        <end position="431"/>
    </location>
</feature>
<dbReference type="PROSITE" id="PS50942">
    <property type="entry name" value="ENTH"/>
    <property type="match status" value="1"/>
</dbReference>
<dbReference type="GO" id="GO:0030276">
    <property type="term" value="F:clathrin binding"/>
    <property type="evidence" value="ECO:0007669"/>
    <property type="project" value="TreeGrafter"/>
</dbReference>
<name>A0A7J6AC55_AMEME</name>
<proteinExistence type="predicted"/>
<dbReference type="GO" id="GO:0005886">
    <property type="term" value="C:plasma membrane"/>
    <property type="evidence" value="ECO:0007669"/>
    <property type="project" value="TreeGrafter"/>
</dbReference>
<dbReference type="InterPro" id="IPR001245">
    <property type="entry name" value="Ser-Thr/Tyr_kinase_cat_dom"/>
</dbReference>
<comment type="caution">
    <text evidence="5">The sequence shown here is derived from an EMBL/GenBank/DDBJ whole genome shotgun (WGS) entry which is preliminary data.</text>
</comment>
<comment type="caution">
    <text evidence="1">Lacks conserved residue(s) required for the propagation of feature annotation.</text>
</comment>
<gene>
    <name evidence="5" type="ORF">AMELA_G00171430</name>
</gene>
<dbReference type="PRINTS" id="PR00109">
    <property type="entry name" value="TYRKINASE"/>
</dbReference>
<dbReference type="Pfam" id="PF01417">
    <property type="entry name" value="ENTH"/>
    <property type="match status" value="1"/>
</dbReference>
<evidence type="ECO:0000313" key="5">
    <source>
        <dbReference type="EMBL" id="KAF4080452.1"/>
    </source>
</evidence>
<dbReference type="FunFam" id="1.25.40.90:FF:000006">
    <property type="entry name" value="Clathrin interactor 1"/>
    <property type="match status" value="1"/>
</dbReference>
<keyword evidence="1" id="KW-0812">Transmembrane</keyword>